<comment type="caution">
    <text evidence="1">The sequence shown here is derived from an EMBL/GenBank/DDBJ whole genome shotgun (WGS) entry which is preliminary data.</text>
</comment>
<gene>
    <name evidence="1" type="ORF">AVEN_190259_1</name>
</gene>
<dbReference type="OrthoDB" id="5869984at2759"/>
<protein>
    <submittedName>
        <fullName evidence="1">Uncharacterized protein</fullName>
    </submittedName>
</protein>
<feature type="non-terminal residue" evidence="1">
    <location>
        <position position="1"/>
    </location>
</feature>
<reference evidence="1 2" key="1">
    <citation type="journal article" date="2019" name="Sci. Rep.">
        <title>Orb-weaving spider Araneus ventricosus genome elucidates the spidroin gene catalogue.</title>
        <authorList>
            <person name="Kono N."/>
            <person name="Nakamura H."/>
            <person name="Ohtoshi R."/>
            <person name="Moran D.A.P."/>
            <person name="Shinohara A."/>
            <person name="Yoshida Y."/>
            <person name="Fujiwara M."/>
            <person name="Mori M."/>
            <person name="Tomita M."/>
            <person name="Arakawa K."/>
        </authorList>
    </citation>
    <scope>NUCLEOTIDE SEQUENCE [LARGE SCALE GENOMIC DNA]</scope>
</reference>
<name>A0A4Y2UG15_ARAVE</name>
<sequence length="301" mass="34780">FGDDLKDWLPFWSQFYHIDKDYDIAPENKFQYLVQAIVVCSRAREVVETFPPTGENYAKAVDSLKARFGRGDRLVEVYVRELLKIIIFVQSNQRLSPTFLYDKLESYLRALETLGVTTDKCASILYSMVESCFDEEFLKAWNRSPASSSANDAKERLENLMLFLKDEVEAEERISLAMSGFGLTKGEVLKMPRKKKYSCCICEHQRQRLRVEGNSPSVAVPHRVSEGGRLVPHSRRPQNPIRTHHSTKSLLDYTILSFRTKELTMFIRARNLEEANGCQFGKIHCLHINKLVIYELISRTE</sequence>
<dbReference type="InterPro" id="IPR005312">
    <property type="entry name" value="DUF1759"/>
</dbReference>
<dbReference type="Proteomes" id="UP000499080">
    <property type="component" value="Unassembled WGS sequence"/>
</dbReference>
<keyword evidence="2" id="KW-1185">Reference proteome</keyword>
<dbReference type="AlphaFoldDB" id="A0A4Y2UG15"/>
<dbReference type="EMBL" id="BGPR01035626">
    <property type="protein sequence ID" value="GBO10556.1"/>
    <property type="molecule type" value="Genomic_DNA"/>
</dbReference>
<proteinExistence type="predicted"/>
<evidence type="ECO:0000313" key="2">
    <source>
        <dbReference type="Proteomes" id="UP000499080"/>
    </source>
</evidence>
<dbReference type="Pfam" id="PF03564">
    <property type="entry name" value="DUF1759"/>
    <property type="match status" value="1"/>
</dbReference>
<organism evidence="1 2">
    <name type="scientific">Araneus ventricosus</name>
    <name type="common">Orbweaver spider</name>
    <name type="synonym">Epeira ventricosa</name>
    <dbReference type="NCBI Taxonomy" id="182803"/>
    <lineage>
        <taxon>Eukaryota</taxon>
        <taxon>Metazoa</taxon>
        <taxon>Ecdysozoa</taxon>
        <taxon>Arthropoda</taxon>
        <taxon>Chelicerata</taxon>
        <taxon>Arachnida</taxon>
        <taxon>Araneae</taxon>
        <taxon>Araneomorphae</taxon>
        <taxon>Entelegynae</taxon>
        <taxon>Araneoidea</taxon>
        <taxon>Araneidae</taxon>
        <taxon>Araneus</taxon>
    </lineage>
</organism>
<accession>A0A4Y2UG15</accession>
<evidence type="ECO:0000313" key="1">
    <source>
        <dbReference type="EMBL" id="GBO10556.1"/>
    </source>
</evidence>